<sequence>MSLPVLVAIVAVGIILAVAAVHFSGGSRQASISSEDEALQRFLLDFPAEKADAVRVTSDGKAAFISLHGSGIGIVGVIGDKFLTRVVSARDIKSLTLAGNAVSIRFRDFTWPGGDFVFAEPAAAQEIAEALDPSLTSATGRA</sequence>
<accession>A0AAU8CYC0</accession>
<dbReference type="AlphaFoldDB" id="A0AAU8CYC0"/>
<gene>
    <name evidence="1" type="ORF">ABVK50_12380</name>
</gene>
<evidence type="ECO:0000313" key="1">
    <source>
        <dbReference type="EMBL" id="XCG51216.1"/>
    </source>
</evidence>
<dbReference type="RefSeq" id="WP_353641273.1">
    <property type="nucleotide sequence ID" value="NZ_CP159253.1"/>
</dbReference>
<dbReference type="EMBL" id="CP159253">
    <property type="protein sequence ID" value="XCG51216.1"/>
    <property type="molecule type" value="Genomic_DNA"/>
</dbReference>
<organism evidence="1">
    <name type="scientific">Mesorhizobium sp. WSM2240</name>
    <dbReference type="NCBI Taxonomy" id="3228851"/>
    <lineage>
        <taxon>Bacteria</taxon>
        <taxon>Pseudomonadati</taxon>
        <taxon>Pseudomonadota</taxon>
        <taxon>Alphaproteobacteria</taxon>
        <taxon>Hyphomicrobiales</taxon>
        <taxon>Phyllobacteriaceae</taxon>
        <taxon>Mesorhizobium</taxon>
    </lineage>
</organism>
<reference evidence="1" key="1">
    <citation type="submission" date="2024-06" db="EMBL/GenBank/DDBJ databases">
        <title>Mesorhizobium karijinii sp. nov., a symbiont of the iconic Swainsona formosa from arid Australia.</title>
        <authorList>
            <person name="Hill Y.J."/>
            <person name="Watkin E.L.J."/>
            <person name="O'Hara G.W."/>
            <person name="Terpolilli J."/>
            <person name="Tye M.L."/>
            <person name="Kohlmeier M.G."/>
        </authorList>
    </citation>
    <scope>NUCLEOTIDE SEQUENCE</scope>
    <source>
        <strain evidence="1">WSM2240</strain>
    </source>
</reference>
<name>A0AAU8CYC0_9HYPH</name>
<protein>
    <submittedName>
        <fullName evidence="1">Uncharacterized protein</fullName>
    </submittedName>
</protein>
<proteinExistence type="predicted"/>